<proteinExistence type="predicted"/>
<organism evidence="1 2">
    <name type="scientific">Halopiger xanaduensis (strain DSM 18323 / JCM 14033 / SH-6)</name>
    <dbReference type="NCBI Taxonomy" id="797210"/>
    <lineage>
        <taxon>Archaea</taxon>
        <taxon>Methanobacteriati</taxon>
        <taxon>Methanobacteriota</taxon>
        <taxon>Stenosarchaea group</taxon>
        <taxon>Halobacteria</taxon>
        <taxon>Halobacteriales</taxon>
        <taxon>Natrialbaceae</taxon>
        <taxon>Halopiger</taxon>
    </lineage>
</organism>
<gene>
    <name evidence="1" type="ordered locus">Halxa_2933</name>
</gene>
<protein>
    <recommendedName>
        <fullName evidence="3">Cobalamin operon protein</fullName>
    </recommendedName>
</protein>
<dbReference type="RefSeq" id="WP_013880439.1">
    <property type="nucleotide sequence ID" value="NC_015666.1"/>
</dbReference>
<dbReference type="eggNOG" id="arCOG04749">
    <property type="taxonomic scope" value="Archaea"/>
</dbReference>
<evidence type="ECO:0000313" key="1">
    <source>
        <dbReference type="EMBL" id="AEH37549.1"/>
    </source>
</evidence>
<dbReference type="Pfam" id="PF26411">
    <property type="entry name" value="LAGLIDADG_4"/>
    <property type="match status" value="1"/>
</dbReference>
<dbReference type="OrthoDB" id="318818at2157"/>
<dbReference type="EMBL" id="CP002839">
    <property type="protein sequence ID" value="AEH37549.1"/>
    <property type="molecule type" value="Genomic_DNA"/>
</dbReference>
<sequence>MSDARSSADGDEPLEIEVPADPLAGHAATAYFWGHVAGSGDVTDDRIEVVANDEASAQVLAAVAGGDLEHETTTRDYAHDTSITRTEDEYTLTIDGDDTGLLGRSGALGLPVDGRGNYRFGAFSEYDRELLRGLLEGCGTICFKSSSGTVGISFVHDDRDLLAFAQELIDECPVDAAYDDLSETSSGGYWFGVDDADAPAFGTWLYENCEETGLFAPSRRRKLERSLEQADAYGDDE</sequence>
<dbReference type="KEGG" id="hxa:Halxa_2933"/>
<name>F8D4T0_HALXS</name>
<evidence type="ECO:0000313" key="2">
    <source>
        <dbReference type="Proteomes" id="UP000006794"/>
    </source>
</evidence>
<dbReference type="Proteomes" id="UP000006794">
    <property type="component" value="Chromosome"/>
</dbReference>
<dbReference type="InterPro" id="IPR058749">
    <property type="entry name" value="Homing_endonuclease-like"/>
</dbReference>
<accession>F8D4T0</accession>
<dbReference type="AlphaFoldDB" id="F8D4T0"/>
<dbReference type="GeneID" id="10797886"/>
<keyword evidence="2" id="KW-1185">Reference proteome</keyword>
<dbReference type="HOGENOM" id="CLU_1168566_0_0_2"/>
<reference evidence="1 2" key="1">
    <citation type="journal article" date="2012" name="Stand. Genomic Sci.">
        <title>Complete genome sequence of Halopiger xanaduensis type strain (SH-6(T)).</title>
        <authorList>
            <person name="Anderson I."/>
            <person name="Tindall B.J."/>
            <person name="Rohde M."/>
            <person name="Lucas S."/>
            <person name="Han J."/>
            <person name="Lapidus A."/>
            <person name="Cheng J.F."/>
            <person name="Goodwin L."/>
            <person name="Pitluck S."/>
            <person name="Peters L."/>
            <person name="Pati A."/>
            <person name="Mikhailova N."/>
            <person name="Pagani I."/>
            <person name="Teshima H."/>
            <person name="Han C."/>
            <person name="Tapia R."/>
            <person name="Land M."/>
            <person name="Woyke T."/>
            <person name="Klenk H.P."/>
            <person name="Kyrpides N."/>
            <person name="Ivanova N."/>
        </authorList>
    </citation>
    <scope>NUCLEOTIDE SEQUENCE [LARGE SCALE GENOMIC DNA]</scope>
    <source>
        <strain evidence="2">DSM 18323 / JCM 14033 / SH-6</strain>
    </source>
</reference>
<evidence type="ECO:0008006" key="3">
    <source>
        <dbReference type="Google" id="ProtNLM"/>
    </source>
</evidence>
<dbReference type="STRING" id="797210.Halxa_2933"/>